<evidence type="ECO:0000259" key="1">
    <source>
        <dbReference type="Pfam" id="PF00899"/>
    </source>
</evidence>
<dbReference type="NCBIfam" id="TIGR02354">
    <property type="entry name" value="thiF_fam2"/>
    <property type="match status" value="1"/>
</dbReference>
<reference evidence="2 3" key="1">
    <citation type="submission" date="2015-09" db="EMBL/GenBank/DDBJ databases">
        <authorList>
            <consortium name="Pathogen Informatics"/>
        </authorList>
    </citation>
    <scope>NUCLEOTIDE SEQUENCE [LARGE SCALE GENOMIC DNA]</scope>
    <source>
        <strain evidence="2 3">2789STDY5834961</strain>
    </source>
</reference>
<dbReference type="Pfam" id="PF00899">
    <property type="entry name" value="ThiF"/>
    <property type="match status" value="1"/>
</dbReference>
<evidence type="ECO:0000313" key="2">
    <source>
        <dbReference type="EMBL" id="CUN20101.1"/>
    </source>
</evidence>
<organism evidence="2 3">
    <name type="scientific">Dorea longicatena</name>
    <dbReference type="NCBI Taxonomy" id="88431"/>
    <lineage>
        <taxon>Bacteria</taxon>
        <taxon>Bacillati</taxon>
        <taxon>Bacillota</taxon>
        <taxon>Clostridia</taxon>
        <taxon>Lachnospirales</taxon>
        <taxon>Lachnospiraceae</taxon>
        <taxon>Dorea</taxon>
    </lineage>
</organism>
<evidence type="ECO:0000313" key="3">
    <source>
        <dbReference type="Proteomes" id="UP000095597"/>
    </source>
</evidence>
<dbReference type="GO" id="GO:0061504">
    <property type="term" value="P:cyclic threonylcarbamoyladenosine biosynthetic process"/>
    <property type="evidence" value="ECO:0007669"/>
    <property type="project" value="TreeGrafter"/>
</dbReference>
<dbReference type="PANTHER" id="PTHR43267">
    <property type="entry name" value="TRNA THREONYLCARBAMOYLADENOSINE DEHYDRATASE"/>
    <property type="match status" value="1"/>
</dbReference>
<dbReference type="GO" id="GO:0061503">
    <property type="term" value="F:tRNA threonylcarbamoyladenosine dehydratase"/>
    <property type="evidence" value="ECO:0007669"/>
    <property type="project" value="TreeGrafter"/>
</dbReference>
<dbReference type="InterPro" id="IPR045886">
    <property type="entry name" value="ThiF/MoeB/HesA"/>
</dbReference>
<accession>A0A173UYE4</accession>
<dbReference type="RefSeq" id="WP_081028262.1">
    <property type="nucleotide sequence ID" value="NZ_CYXO01000017.1"/>
</dbReference>
<dbReference type="GO" id="GO:0061605">
    <property type="term" value="F:molybdopterin-synthase adenylyltransferase activity"/>
    <property type="evidence" value="ECO:0007669"/>
    <property type="project" value="UniProtKB-EC"/>
</dbReference>
<keyword evidence="2" id="KW-0548">Nucleotidyltransferase</keyword>
<dbReference type="EC" id="2.7.7.80" evidence="2"/>
<dbReference type="InterPro" id="IPR035985">
    <property type="entry name" value="Ubiquitin-activating_enz"/>
</dbReference>
<keyword evidence="2" id="KW-0808">Transferase</keyword>
<dbReference type="SUPFAM" id="SSF69572">
    <property type="entry name" value="Activating enzymes of the ubiquitin-like proteins"/>
    <property type="match status" value="1"/>
</dbReference>
<dbReference type="InterPro" id="IPR012729">
    <property type="entry name" value="ThiF_fam2"/>
</dbReference>
<dbReference type="GO" id="GO:0008641">
    <property type="term" value="F:ubiquitin-like modifier activating enzyme activity"/>
    <property type="evidence" value="ECO:0007669"/>
    <property type="project" value="InterPro"/>
</dbReference>
<dbReference type="PANTHER" id="PTHR43267:SF3">
    <property type="entry name" value="THIF PROTEIN"/>
    <property type="match status" value="1"/>
</dbReference>
<proteinExistence type="predicted"/>
<name>A0A173UYE4_9FIRM</name>
<dbReference type="EMBL" id="CYXO01000017">
    <property type="protein sequence ID" value="CUN20101.1"/>
    <property type="molecule type" value="Genomic_DNA"/>
</dbReference>
<dbReference type="AlphaFoldDB" id="A0A173UYE4"/>
<protein>
    <submittedName>
        <fullName evidence="2">Molybdopterin-synthase adenylyltransferase</fullName>
        <ecNumber evidence="2">2.7.7.80</ecNumber>
    </submittedName>
</protein>
<feature type="domain" description="THIF-type NAD/FAD binding fold" evidence="1">
    <location>
        <begin position="32"/>
        <end position="224"/>
    </location>
</feature>
<dbReference type="NCBIfam" id="NF006395">
    <property type="entry name" value="PRK08644.1"/>
    <property type="match status" value="1"/>
</dbReference>
<dbReference type="InterPro" id="IPR000594">
    <property type="entry name" value="ThiF_NAD_FAD-bd"/>
</dbReference>
<sequence>MGEIVSENMTKNANAKVLSKEEIMAALNERHSPEKQKHLSAGRVAIAGLGGLGSNVAYALARIGVGHLHLIDFDVVDITNLNRQQYFMEHIGMYKTDALKSLLLKINPYLDIYTDCVKVTEENLKALFRDEPIVCEAFDNPEAKAMLVNGILEYFPGKKLVSATGMAGYGSSNTVRTQKLMKNFYLCGDRETAPTYGNGLMAPRVAICAAHEANMITRLILGEEDV</sequence>
<dbReference type="OrthoDB" id="9804286at2"/>
<gene>
    <name evidence="2" type="primary">moeB</name>
    <name evidence="2" type="ORF">ERS852573_02420</name>
</gene>
<dbReference type="Gene3D" id="3.40.50.720">
    <property type="entry name" value="NAD(P)-binding Rossmann-like Domain"/>
    <property type="match status" value="1"/>
</dbReference>
<dbReference type="Proteomes" id="UP000095597">
    <property type="component" value="Unassembled WGS sequence"/>
</dbReference>